<accession>A0A9Q0X7N0</accession>
<comment type="similarity">
    <text evidence="1">Belongs to the FAH family.</text>
</comment>
<dbReference type="InterPro" id="IPR036663">
    <property type="entry name" value="Fumarylacetoacetase_C_sf"/>
</dbReference>
<protein>
    <recommendedName>
        <fullName evidence="3">Fumarylacetoacetase-like C-terminal domain-containing protein</fullName>
    </recommendedName>
</protein>
<keyword evidence="5" id="KW-1185">Reference proteome</keyword>
<dbReference type="PANTHER" id="PTHR42796:SF4">
    <property type="entry name" value="FUMARYLACETOACETATE HYDROLASE DOMAIN-CONTAINING PROTEIN 2A"/>
    <property type="match status" value="1"/>
</dbReference>
<dbReference type="GO" id="GO:0046872">
    <property type="term" value="F:metal ion binding"/>
    <property type="evidence" value="ECO:0007669"/>
    <property type="project" value="UniProtKB-KW"/>
</dbReference>
<dbReference type="GO" id="GO:0006107">
    <property type="term" value="P:oxaloacetate metabolic process"/>
    <property type="evidence" value="ECO:0007669"/>
    <property type="project" value="UniProtKB-ARBA"/>
</dbReference>
<dbReference type="Proteomes" id="UP001142489">
    <property type="component" value="Unassembled WGS sequence"/>
</dbReference>
<dbReference type="SUPFAM" id="SSF56529">
    <property type="entry name" value="FAH"/>
    <property type="match status" value="1"/>
</dbReference>
<evidence type="ECO:0000256" key="2">
    <source>
        <dbReference type="ARBA" id="ARBA00022723"/>
    </source>
</evidence>
<dbReference type="Pfam" id="PF01557">
    <property type="entry name" value="FAA_hydrolase"/>
    <property type="match status" value="1"/>
</dbReference>
<dbReference type="AlphaFoldDB" id="A0A9Q0X7N0"/>
<dbReference type="PANTHER" id="PTHR42796">
    <property type="entry name" value="FUMARYLACETOACETATE HYDROLASE DOMAIN-CONTAINING PROTEIN 2A-RELATED"/>
    <property type="match status" value="1"/>
</dbReference>
<gene>
    <name evidence="4" type="ORF">JRQ81_011178</name>
</gene>
<sequence length="401" mass="44324">MWKSLTRILLAGGQLSRAGPERNNWTKQGARRVSQLRGAMRLVQFHPKGSAPEPRIGLEEEAGGRVMDLNTFDPTLPRNMRAFLEAGEAAFAVAQRYASTHGWNCSPDVYLLAQCSATFRSRVSCLRFIFCLLSCCVPWSLLRTLTASCCAHRARESGQPLLPRDQVTLLAPVTNPDKVICVGMNYGDHCLEQNVKVPTEPIIFSKFPSSIVGPDEDIIHPAESNEVDWEVELAFVIGKRGKHIQASEAMDHVAGFTVAHDVSARDWQMKRNGKQWLLGKTFDTFCPLGPALVTKDSVSDPHNLGIRCRVNGELVQSSSTNQMIFRTEALVAWVSQFVTLYPGDVFLTGTPPGVGVFRKPPVFLKVKDSRLPIHKFLTSALLWGRSPCGIFATAVTSKYVT</sequence>
<dbReference type="OrthoDB" id="411064at2759"/>
<dbReference type="FunFam" id="3.90.850.10:FF:000002">
    <property type="entry name" value="2-hydroxyhepta-2,4-diene-1,7-dioate isomerase"/>
    <property type="match status" value="1"/>
</dbReference>
<dbReference type="InterPro" id="IPR051121">
    <property type="entry name" value="FAH"/>
</dbReference>
<name>A0A9Q0X7N0_9SAUR</name>
<dbReference type="GO" id="GO:0050163">
    <property type="term" value="F:oxaloacetate tautomerase activity"/>
    <property type="evidence" value="ECO:0007669"/>
    <property type="project" value="UniProtKB-ARBA"/>
</dbReference>
<dbReference type="EMBL" id="JAPFRF010000022">
    <property type="protein sequence ID" value="KAJ7305263.1"/>
    <property type="molecule type" value="Genomic_DNA"/>
</dbReference>
<evidence type="ECO:0000313" key="4">
    <source>
        <dbReference type="EMBL" id="KAJ7305263.1"/>
    </source>
</evidence>
<evidence type="ECO:0000256" key="1">
    <source>
        <dbReference type="ARBA" id="ARBA00010211"/>
    </source>
</evidence>
<dbReference type="InterPro" id="IPR011234">
    <property type="entry name" value="Fumarylacetoacetase-like_C"/>
</dbReference>
<feature type="domain" description="Fumarylacetoacetase-like C-terminal" evidence="3">
    <location>
        <begin position="178"/>
        <end position="368"/>
    </location>
</feature>
<organism evidence="4 5">
    <name type="scientific">Phrynocephalus forsythii</name>
    <dbReference type="NCBI Taxonomy" id="171643"/>
    <lineage>
        <taxon>Eukaryota</taxon>
        <taxon>Metazoa</taxon>
        <taxon>Chordata</taxon>
        <taxon>Craniata</taxon>
        <taxon>Vertebrata</taxon>
        <taxon>Euteleostomi</taxon>
        <taxon>Lepidosauria</taxon>
        <taxon>Squamata</taxon>
        <taxon>Bifurcata</taxon>
        <taxon>Unidentata</taxon>
        <taxon>Episquamata</taxon>
        <taxon>Toxicofera</taxon>
        <taxon>Iguania</taxon>
        <taxon>Acrodonta</taxon>
        <taxon>Agamidae</taxon>
        <taxon>Agaminae</taxon>
        <taxon>Phrynocephalus</taxon>
    </lineage>
</organism>
<dbReference type="Gene3D" id="3.90.850.10">
    <property type="entry name" value="Fumarylacetoacetase-like, C-terminal domain"/>
    <property type="match status" value="1"/>
</dbReference>
<evidence type="ECO:0000259" key="3">
    <source>
        <dbReference type="Pfam" id="PF01557"/>
    </source>
</evidence>
<proteinExistence type="inferred from homology"/>
<reference evidence="4" key="1">
    <citation type="journal article" date="2023" name="DNA Res.">
        <title>Chromosome-level genome assembly of Phrynocephalus forsythii using third-generation DNA sequencing and Hi-C analysis.</title>
        <authorList>
            <person name="Qi Y."/>
            <person name="Zhao W."/>
            <person name="Zhao Y."/>
            <person name="Niu C."/>
            <person name="Cao S."/>
            <person name="Zhang Y."/>
        </authorList>
    </citation>
    <scope>NUCLEOTIDE SEQUENCE</scope>
    <source>
        <tissue evidence="4">Muscle</tissue>
    </source>
</reference>
<evidence type="ECO:0000313" key="5">
    <source>
        <dbReference type="Proteomes" id="UP001142489"/>
    </source>
</evidence>
<keyword evidence="2" id="KW-0479">Metal-binding</keyword>
<comment type="caution">
    <text evidence="4">The sequence shown here is derived from an EMBL/GenBank/DDBJ whole genome shotgun (WGS) entry which is preliminary data.</text>
</comment>